<dbReference type="InterPro" id="IPR001623">
    <property type="entry name" value="DnaJ_domain"/>
</dbReference>
<gene>
    <name evidence="3" type="ORF">Syun_006257</name>
</gene>
<dbReference type="PANTHER" id="PTHR45090">
    <property type="entry name" value="CHAPERONE PROTEIN DNAJ 20 CHLOROPLASTIC"/>
    <property type="match status" value="1"/>
</dbReference>
<dbReference type="PROSITE" id="PS50076">
    <property type="entry name" value="DNAJ_2"/>
    <property type="match status" value="1"/>
</dbReference>
<dbReference type="Gene3D" id="1.10.287.110">
    <property type="entry name" value="DnaJ domain"/>
    <property type="match status" value="1"/>
</dbReference>
<sequence length="390" mass="46178">MDRYVYVMKYAGGADDTDIDQAYYVIRGFLEFIGYVGRRWLRTQYRRLRRELWEHTHRNTSRIIDIVSQCEGLEMIRGKREQEGRGKRLSLERGFIAYRHLQRIMHQDSVFLCLEISEEPNLSRRSPACHERAQPYSVRWEYGLGRVWPWTSMALSGGVICEIRYLQSNSPKPIDHHPKPNPGPRFLRVRFTPQITTPIFQLQRNSFNATKPPILHYRFHRFCPNSSLNDGGFAVADAADEEEEEDLSFYQLLGIPESVSSSEIKQAYKQLARKYHPDVSPPDRTEEYTRRFILVQEAYETLSDPMRRALYDRDLSKELHLAFSARKRYSHRSATRHEFDQGFAEKNEWRGRWQDQLAGLKKKSMNNDSRENMSWAARMRMQREESFGKH</sequence>
<feature type="domain" description="J" evidence="2">
    <location>
        <begin position="248"/>
        <end position="315"/>
    </location>
</feature>
<evidence type="ECO:0000256" key="1">
    <source>
        <dbReference type="SAM" id="MobiDB-lite"/>
    </source>
</evidence>
<dbReference type="Pfam" id="PF00226">
    <property type="entry name" value="DnaJ"/>
    <property type="match status" value="1"/>
</dbReference>
<dbReference type="GO" id="GO:0009507">
    <property type="term" value="C:chloroplast"/>
    <property type="evidence" value="ECO:0007669"/>
    <property type="project" value="TreeGrafter"/>
</dbReference>
<proteinExistence type="predicted"/>
<dbReference type="Proteomes" id="UP001420932">
    <property type="component" value="Unassembled WGS sequence"/>
</dbReference>
<protein>
    <recommendedName>
        <fullName evidence="2">J domain-containing protein</fullName>
    </recommendedName>
</protein>
<dbReference type="InterPro" id="IPR053232">
    <property type="entry name" value="DnaJ_C/III_chloroplastic"/>
</dbReference>
<accession>A0AAP0KWK3</accession>
<comment type="caution">
    <text evidence="3">The sequence shown here is derived from an EMBL/GenBank/DDBJ whole genome shotgun (WGS) entry which is preliminary data.</text>
</comment>
<dbReference type="FunFam" id="1.10.287.110:FF:000145">
    <property type="entry name" value="Chaperone protein dnaJ 20, chloroplastic"/>
    <property type="match status" value="1"/>
</dbReference>
<dbReference type="InterPro" id="IPR036869">
    <property type="entry name" value="J_dom_sf"/>
</dbReference>
<feature type="region of interest" description="Disordered" evidence="1">
    <location>
        <begin position="360"/>
        <end position="390"/>
    </location>
</feature>
<dbReference type="EMBL" id="JBBNAF010000003">
    <property type="protein sequence ID" value="KAK9159916.1"/>
    <property type="molecule type" value="Genomic_DNA"/>
</dbReference>
<feature type="compositionally biased region" description="Basic and acidic residues" evidence="1">
    <location>
        <begin position="381"/>
        <end position="390"/>
    </location>
</feature>
<dbReference type="PROSITE" id="PS00636">
    <property type="entry name" value="DNAJ_1"/>
    <property type="match status" value="1"/>
</dbReference>
<dbReference type="SMART" id="SM00271">
    <property type="entry name" value="DnaJ"/>
    <property type="match status" value="1"/>
</dbReference>
<evidence type="ECO:0000259" key="2">
    <source>
        <dbReference type="PROSITE" id="PS50076"/>
    </source>
</evidence>
<dbReference type="SUPFAM" id="SSF46565">
    <property type="entry name" value="Chaperone J-domain"/>
    <property type="match status" value="1"/>
</dbReference>
<dbReference type="PRINTS" id="PR00625">
    <property type="entry name" value="JDOMAIN"/>
</dbReference>
<keyword evidence="4" id="KW-1185">Reference proteome</keyword>
<evidence type="ECO:0000313" key="3">
    <source>
        <dbReference type="EMBL" id="KAK9159916.1"/>
    </source>
</evidence>
<organism evidence="3 4">
    <name type="scientific">Stephania yunnanensis</name>
    <dbReference type="NCBI Taxonomy" id="152371"/>
    <lineage>
        <taxon>Eukaryota</taxon>
        <taxon>Viridiplantae</taxon>
        <taxon>Streptophyta</taxon>
        <taxon>Embryophyta</taxon>
        <taxon>Tracheophyta</taxon>
        <taxon>Spermatophyta</taxon>
        <taxon>Magnoliopsida</taxon>
        <taxon>Ranunculales</taxon>
        <taxon>Menispermaceae</taxon>
        <taxon>Menispermoideae</taxon>
        <taxon>Cissampelideae</taxon>
        <taxon>Stephania</taxon>
    </lineage>
</organism>
<dbReference type="CDD" id="cd06257">
    <property type="entry name" value="DnaJ"/>
    <property type="match status" value="1"/>
</dbReference>
<dbReference type="AlphaFoldDB" id="A0AAP0KWK3"/>
<dbReference type="PANTHER" id="PTHR45090:SF4">
    <property type="entry name" value="J DOMAIN-CONTAINING PROTEIN"/>
    <property type="match status" value="1"/>
</dbReference>
<reference evidence="3 4" key="1">
    <citation type="submission" date="2024-01" db="EMBL/GenBank/DDBJ databases">
        <title>Genome assemblies of Stephania.</title>
        <authorList>
            <person name="Yang L."/>
        </authorList>
    </citation>
    <scope>NUCLEOTIDE SEQUENCE [LARGE SCALE GENOMIC DNA]</scope>
    <source>
        <strain evidence="3">YNDBR</strain>
        <tissue evidence="3">Leaf</tissue>
    </source>
</reference>
<evidence type="ECO:0000313" key="4">
    <source>
        <dbReference type="Proteomes" id="UP001420932"/>
    </source>
</evidence>
<dbReference type="InterPro" id="IPR018253">
    <property type="entry name" value="DnaJ_domain_CS"/>
</dbReference>
<name>A0AAP0KWK3_9MAGN</name>